<accession>A0AAE6NCH8</accession>
<dbReference type="EMBL" id="CP023691">
    <property type="protein sequence ID" value="QEV50309.1"/>
    <property type="molecule type" value="Genomic_DNA"/>
</dbReference>
<dbReference type="AlphaFoldDB" id="A0AAE6NCH8"/>
<evidence type="ECO:0000313" key="2">
    <source>
        <dbReference type="Proteomes" id="UP000325458"/>
    </source>
</evidence>
<protein>
    <submittedName>
        <fullName evidence="1">Uncharacterized protein</fullName>
    </submittedName>
</protein>
<organism evidence="1 2">
    <name type="scientific">Streptomyces platensis</name>
    <dbReference type="NCBI Taxonomy" id="58346"/>
    <lineage>
        <taxon>Bacteria</taxon>
        <taxon>Bacillati</taxon>
        <taxon>Actinomycetota</taxon>
        <taxon>Actinomycetes</taxon>
        <taxon>Kitasatosporales</taxon>
        <taxon>Streptomycetaceae</taxon>
        <taxon>Streptomyces</taxon>
    </lineage>
</organism>
<gene>
    <name evidence="1" type="ORF">CP981_00150</name>
</gene>
<dbReference type="Proteomes" id="UP000325458">
    <property type="component" value="Chromosome"/>
</dbReference>
<proteinExistence type="predicted"/>
<evidence type="ECO:0000313" key="1">
    <source>
        <dbReference type="EMBL" id="QEV50309.1"/>
    </source>
</evidence>
<dbReference type="KEGG" id="spla:CP981_00150"/>
<sequence length="131" mass="13617">MQLGVSLVEAELLEQTAFEGRGWRAAAAGRSWVAFTSAPLRGGQLEQAATVDLAAPLWPGLPAAQACLLVVVSRPGVTRAPLSVSIPVHGEAADAALETTATPSPILGPTSCPLAMVHKAALTQWPFRGRR</sequence>
<name>A0AAE6NCH8_STRPT</name>
<reference evidence="1 2" key="1">
    <citation type="submission" date="2017-09" db="EMBL/GenBank/DDBJ databases">
        <authorList>
            <person name="Lee N."/>
            <person name="Cho B.-K."/>
        </authorList>
    </citation>
    <scope>NUCLEOTIDE SEQUENCE [LARGE SCALE GENOMIC DNA]</scope>
    <source>
        <strain evidence="1 2">ATCC 23948</strain>
    </source>
</reference>